<protein>
    <recommendedName>
        <fullName evidence="1">Aminopyrimidine aminohydrolase</fullName>
        <ecNumber evidence="1">3.5.99.2</ecNumber>
    </recommendedName>
</protein>
<dbReference type="GO" id="GO:0009228">
    <property type="term" value="P:thiamine biosynthetic process"/>
    <property type="evidence" value="ECO:0007669"/>
    <property type="project" value="UniProtKB-KW"/>
</dbReference>
<comment type="function">
    <text evidence="1">Catalyzes an amino-pyrimidine hydrolysis reaction at the C5' of the pyrimidine moiety of thiamine compounds, a reaction that is part of a thiamine salvage pathway.</text>
</comment>
<dbReference type="Proteomes" id="UP000009881">
    <property type="component" value="Unassembled WGS sequence"/>
</dbReference>
<proteinExistence type="inferred from homology"/>
<dbReference type="eggNOG" id="COG0819">
    <property type="taxonomic scope" value="Bacteria"/>
</dbReference>
<dbReference type="OrthoDB" id="34166at2"/>
<name>K9H2W3_9PROT</name>
<comment type="pathway">
    <text evidence="1">Cofactor biosynthesis; thiamine diphosphate biosynthesis.</text>
</comment>
<keyword evidence="4" id="KW-1185">Reference proteome</keyword>
<comment type="catalytic activity">
    <reaction evidence="1">
        <text>thiamine + H2O = 5-(2-hydroxyethyl)-4-methylthiazole + 4-amino-5-hydroxymethyl-2-methylpyrimidine + H(+)</text>
        <dbReference type="Rhea" id="RHEA:17509"/>
        <dbReference type="ChEBI" id="CHEBI:15377"/>
        <dbReference type="ChEBI" id="CHEBI:15378"/>
        <dbReference type="ChEBI" id="CHEBI:16892"/>
        <dbReference type="ChEBI" id="CHEBI:17957"/>
        <dbReference type="ChEBI" id="CHEBI:18385"/>
        <dbReference type="EC" id="3.5.99.2"/>
    </reaction>
</comment>
<dbReference type="PANTHER" id="PTHR43198:SF2">
    <property type="entry name" value="SI:CH1073-67J19.1-RELATED"/>
    <property type="match status" value="1"/>
</dbReference>
<sequence>MSADIYPHLKASCADAWEAYIHHAFCRQLANGSLPEDCFRHYLTQDYLFLIHFSRAWALAVAKAEHLDEMRHAVTVTDALLNHEMALHVKYCAEWGLTEDQMAEVAEDPANIAYTRYVLDRGHSGDLLDLLVALAPCVIGYAEIGAWMVKHPDTRIEGNPYRAWIEMYSDAEYQEVAAGARGLIEKVAERRIGAEPIASGRWNTLRQTFETATRLEIGFWDMGLAPARG</sequence>
<dbReference type="AlphaFoldDB" id="K9H2W3"/>
<evidence type="ECO:0000313" key="3">
    <source>
        <dbReference type="EMBL" id="EKV32585.1"/>
    </source>
</evidence>
<dbReference type="InterPro" id="IPR004305">
    <property type="entry name" value="Thiaminase-2/PQQC"/>
</dbReference>
<gene>
    <name evidence="3" type="ORF">C882_2664</name>
</gene>
<evidence type="ECO:0000256" key="1">
    <source>
        <dbReference type="RuleBase" id="RU363093"/>
    </source>
</evidence>
<accession>K9H2W3</accession>
<keyword evidence="1" id="KW-0784">Thiamine biosynthesis</keyword>
<dbReference type="STRING" id="1238182.C882_2664"/>
<dbReference type="RefSeq" id="WP_009539073.1">
    <property type="nucleotide sequence ID" value="NZ_ANHY01000003.1"/>
</dbReference>
<dbReference type="GO" id="GO:0005829">
    <property type="term" value="C:cytosol"/>
    <property type="evidence" value="ECO:0007669"/>
    <property type="project" value="TreeGrafter"/>
</dbReference>
<dbReference type="Gene3D" id="1.20.910.10">
    <property type="entry name" value="Heme oxygenase-like"/>
    <property type="match status" value="1"/>
</dbReference>
<evidence type="ECO:0000259" key="2">
    <source>
        <dbReference type="Pfam" id="PF03070"/>
    </source>
</evidence>
<dbReference type="PANTHER" id="PTHR43198">
    <property type="entry name" value="BIFUNCTIONAL TH2 PROTEIN"/>
    <property type="match status" value="1"/>
</dbReference>
<organism evidence="3 4">
    <name type="scientific">Caenispirillum salinarum AK4</name>
    <dbReference type="NCBI Taxonomy" id="1238182"/>
    <lineage>
        <taxon>Bacteria</taxon>
        <taxon>Pseudomonadati</taxon>
        <taxon>Pseudomonadota</taxon>
        <taxon>Alphaproteobacteria</taxon>
        <taxon>Rhodospirillales</taxon>
        <taxon>Novispirillaceae</taxon>
        <taxon>Caenispirillum</taxon>
    </lineage>
</organism>
<dbReference type="EMBL" id="ANHY01000003">
    <property type="protein sequence ID" value="EKV32585.1"/>
    <property type="molecule type" value="Genomic_DNA"/>
</dbReference>
<comment type="catalytic activity">
    <reaction evidence="1">
        <text>4-amino-5-aminomethyl-2-methylpyrimidine + H2O = 4-amino-5-hydroxymethyl-2-methylpyrimidine + NH4(+)</text>
        <dbReference type="Rhea" id="RHEA:31799"/>
        <dbReference type="ChEBI" id="CHEBI:15377"/>
        <dbReference type="ChEBI" id="CHEBI:16892"/>
        <dbReference type="ChEBI" id="CHEBI:28938"/>
        <dbReference type="ChEBI" id="CHEBI:63416"/>
        <dbReference type="EC" id="3.5.99.2"/>
    </reaction>
</comment>
<feature type="domain" description="Thiaminase-2/PQQC" evidence="2">
    <location>
        <begin position="14"/>
        <end position="224"/>
    </location>
</feature>
<dbReference type="NCBIfam" id="TIGR04306">
    <property type="entry name" value="salvage_TenA"/>
    <property type="match status" value="1"/>
</dbReference>
<dbReference type="InterPro" id="IPR027574">
    <property type="entry name" value="Thiaminase_II"/>
</dbReference>
<dbReference type="EC" id="3.5.99.2" evidence="1"/>
<dbReference type="Pfam" id="PF03070">
    <property type="entry name" value="TENA_THI-4"/>
    <property type="match status" value="1"/>
</dbReference>
<dbReference type="InterPro" id="IPR016084">
    <property type="entry name" value="Haem_Oase-like_multi-hlx"/>
</dbReference>
<reference evidence="3 4" key="1">
    <citation type="journal article" date="2013" name="Genome Announc.">
        <title>Draft Genome Sequence of an Alphaproteobacterium, Caenispirillum salinarum AK4(T), Isolated from a Solar Saltern.</title>
        <authorList>
            <person name="Khatri I."/>
            <person name="Singh A."/>
            <person name="Korpole S."/>
            <person name="Pinnaka A.K."/>
            <person name="Subramanian S."/>
        </authorList>
    </citation>
    <scope>NUCLEOTIDE SEQUENCE [LARGE SCALE GENOMIC DNA]</scope>
    <source>
        <strain evidence="3 4">AK4</strain>
    </source>
</reference>
<dbReference type="UniPathway" id="UPA00060"/>
<comment type="similarity">
    <text evidence="1">Belongs to the TenA family.</text>
</comment>
<keyword evidence="1" id="KW-0378">Hydrolase</keyword>
<dbReference type="GO" id="GO:0009229">
    <property type="term" value="P:thiamine diphosphate biosynthetic process"/>
    <property type="evidence" value="ECO:0007669"/>
    <property type="project" value="UniProtKB-UniPathway"/>
</dbReference>
<dbReference type="CDD" id="cd19367">
    <property type="entry name" value="TenA_C_ScTHI20-like"/>
    <property type="match status" value="1"/>
</dbReference>
<dbReference type="PATRIC" id="fig|1238182.3.peg.624"/>
<dbReference type="InterPro" id="IPR050967">
    <property type="entry name" value="Thiamine_Salvage_TenA"/>
</dbReference>
<comment type="caution">
    <text evidence="3">The sequence shown here is derived from an EMBL/GenBank/DDBJ whole genome shotgun (WGS) entry which is preliminary data.</text>
</comment>
<dbReference type="SUPFAM" id="SSF48613">
    <property type="entry name" value="Heme oxygenase-like"/>
    <property type="match status" value="1"/>
</dbReference>
<evidence type="ECO:0000313" key="4">
    <source>
        <dbReference type="Proteomes" id="UP000009881"/>
    </source>
</evidence>
<dbReference type="GO" id="GO:0050334">
    <property type="term" value="F:thiaminase activity"/>
    <property type="evidence" value="ECO:0007669"/>
    <property type="project" value="UniProtKB-EC"/>
</dbReference>